<dbReference type="AlphaFoldDB" id="A0A397VTN4"/>
<evidence type="ECO:0000313" key="3">
    <source>
        <dbReference type="Proteomes" id="UP000266673"/>
    </source>
</evidence>
<evidence type="ECO:0000313" key="2">
    <source>
        <dbReference type="EMBL" id="RIB25935.1"/>
    </source>
</evidence>
<keyword evidence="1" id="KW-0812">Transmembrane</keyword>
<protein>
    <submittedName>
        <fullName evidence="2">Uncharacterized protein</fullName>
    </submittedName>
</protein>
<comment type="caution">
    <text evidence="2">The sequence shown here is derived from an EMBL/GenBank/DDBJ whole genome shotgun (WGS) entry which is preliminary data.</text>
</comment>
<gene>
    <name evidence="2" type="ORF">C2G38_2030648</name>
</gene>
<reference evidence="2 3" key="1">
    <citation type="submission" date="2018-06" db="EMBL/GenBank/DDBJ databases">
        <title>Comparative genomics reveals the genomic features of Rhizophagus irregularis, R. cerebriforme, R. diaphanum and Gigaspora rosea, and their symbiotic lifestyle signature.</title>
        <authorList>
            <person name="Morin E."/>
            <person name="San Clemente H."/>
            <person name="Chen E.C.H."/>
            <person name="De La Providencia I."/>
            <person name="Hainaut M."/>
            <person name="Kuo A."/>
            <person name="Kohler A."/>
            <person name="Murat C."/>
            <person name="Tang N."/>
            <person name="Roy S."/>
            <person name="Loubradou J."/>
            <person name="Henrissat B."/>
            <person name="Grigoriev I.V."/>
            <person name="Corradi N."/>
            <person name="Roux C."/>
            <person name="Martin F.M."/>
        </authorList>
    </citation>
    <scope>NUCLEOTIDE SEQUENCE [LARGE SCALE GENOMIC DNA]</scope>
    <source>
        <strain evidence="2 3">DAOM 194757</strain>
    </source>
</reference>
<dbReference type="Proteomes" id="UP000266673">
    <property type="component" value="Unassembled WGS sequence"/>
</dbReference>
<organism evidence="2 3">
    <name type="scientific">Gigaspora rosea</name>
    <dbReference type="NCBI Taxonomy" id="44941"/>
    <lineage>
        <taxon>Eukaryota</taxon>
        <taxon>Fungi</taxon>
        <taxon>Fungi incertae sedis</taxon>
        <taxon>Mucoromycota</taxon>
        <taxon>Glomeromycotina</taxon>
        <taxon>Glomeromycetes</taxon>
        <taxon>Diversisporales</taxon>
        <taxon>Gigasporaceae</taxon>
        <taxon>Gigaspora</taxon>
    </lineage>
</organism>
<accession>A0A397VTN4</accession>
<keyword evidence="1" id="KW-0472">Membrane</keyword>
<dbReference type="EMBL" id="QKWP01000156">
    <property type="protein sequence ID" value="RIB25935.1"/>
    <property type="molecule type" value="Genomic_DNA"/>
</dbReference>
<feature type="transmembrane region" description="Helical" evidence="1">
    <location>
        <begin position="58"/>
        <end position="77"/>
    </location>
</feature>
<keyword evidence="1" id="KW-1133">Transmembrane helix</keyword>
<feature type="transmembrane region" description="Helical" evidence="1">
    <location>
        <begin position="89"/>
        <end position="112"/>
    </location>
</feature>
<sequence>MGLVFALSRIESSKGSSSLISYGISSGDAGRSVIGAQVVLIGPSEREKKGGISMYKFLLYRWCGCWVLCMLVVGVSLNPAGVSPACSALSPLVFAGSSAAVVVELMCSAFGLSDQQKEFFF</sequence>
<name>A0A397VTN4_9GLOM</name>
<keyword evidence="3" id="KW-1185">Reference proteome</keyword>
<evidence type="ECO:0000256" key="1">
    <source>
        <dbReference type="SAM" id="Phobius"/>
    </source>
</evidence>
<proteinExistence type="predicted"/>